<dbReference type="RefSeq" id="WP_135281789.1">
    <property type="nucleotide sequence ID" value="NZ_SRIO01000008.1"/>
</dbReference>
<proteinExistence type="predicted"/>
<dbReference type="PANTHER" id="PTHR14087:SF7">
    <property type="entry name" value="THYMOCYTE NUCLEAR PROTEIN 1"/>
    <property type="match status" value="1"/>
</dbReference>
<dbReference type="Gene3D" id="3.10.590.10">
    <property type="entry name" value="ph1033 like domains"/>
    <property type="match status" value="1"/>
</dbReference>
<dbReference type="CDD" id="cd21133">
    <property type="entry name" value="EVE"/>
    <property type="match status" value="1"/>
</dbReference>
<evidence type="ECO:0000313" key="2">
    <source>
        <dbReference type="EMBL" id="TFZ82543.1"/>
    </source>
</evidence>
<gene>
    <name evidence="2" type="ORF">E4680_07485</name>
</gene>
<dbReference type="InterPro" id="IPR052181">
    <property type="entry name" value="5hmC_binding"/>
</dbReference>
<accession>A0A4Z0FA74</accession>
<keyword evidence="3" id="KW-1185">Reference proteome</keyword>
<dbReference type="EMBL" id="SRIO01000008">
    <property type="protein sequence ID" value="TFZ82543.1"/>
    <property type="molecule type" value="Genomic_DNA"/>
</dbReference>
<evidence type="ECO:0000259" key="1">
    <source>
        <dbReference type="Pfam" id="PF01878"/>
    </source>
</evidence>
<dbReference type="InterPro" id="IPR002740">
    <property type="entry name" value="EVE_domain"/>
</dbReference>
<dbReference type="InterPro" id="IPR047197">
    <property type="entry name" value="THYN1-like_EVE"/>
</dbReference>
<sequence length="154" mass="17651">MAAYWLMKTEPTTFGIDHLRERGIEPWDGVRNYQARNMIRDQMQPGDGALIYHSNCTVPAIVGLARIRSAAYPDPTAFDPDSRYYDPASTPERPRWYVVDVAYERHLPRPLPLAELRTYPELEGMALLRRGNRLSITPISPNHWEFLLELAGAV</sequence>
<organism evidence="2 3">
    <name type="scientific">Candidatus Macondimonas diazotrophica</name>
    <dbReference type="NCBI Taxonomy" id="2305248"/>
    <lineage>
        <taxon>Bacteria</taxon>
        <taxon>Pseudomonadati</taxon>
        <taxon>Pseudomonadota</taxon>
        <taxon>Gammaproteobacteria</taxon>
        <taxon>Chromatiales</taxon>
        <taxon>Ectothiorhodospiraceae</taxon>
        <taxon>Candidatus Macondimonas</taxon>
    </lineage>
</organism>
<name>A0A4Z0FA74_9GAMM</name>
<reference evidence="2 3" key="1">
    <citation type="journal article" date="2019" name="ISME J.">
        <title>Candidatus Macondimonas diazotrophica, a novel gammaproteobacterial genus dominating crude-oil-contaminated coastal sediments.</title>
        <authorList>
            <person name="Karthikeyan S."/>
            <person name="Konstantinidis K."/>
        </authorList>
    </citation>
    <scope>NUCLEOTIDE SEQUENCE [LARGE SCALE GENOMIC DNA]</scope>
    <source>
        <strain evidence="2 3">KTK01</strain>
    </source>
</reference>
<dbReference type="AlphaFoldDB" id="A0A4Z0FA74"/>
<dbReference type="Proteomes" id="UP000297890">
    <property type="component" value="Unassembled WGS sequence"/>
</dbReference>
<dbReference type="InterPro" id="IPR015947">
    <property type="entry name" value="PUA-like_sf"/>
</dbReference>
<comment type="caution">
    <text evidence="2">The sequence shown here is derived from an EMBL/GenBank/DDBJ whole genome shotgun (WGS) entry which is preliminary data.</text>
</comment>
<dbReference type="PANTHER" id="PTHR14087">
    <property type="entry name" value="THYMOCYTE NUCLEAR PROTEIN 1"/>
    <property type="match status" value="1"/>
</dbReference>
<protein>
    <submittedName>
        <fullName evidence="2">EVE domain-containing protein</fullName>
    </submittedName>
</protein>
<dbReference type="SUPFAM" id="SSF88697">
    <property type="entry name" value="PUA domain-like"/>
    <property type="match status" value="1"/>
</dbReference>
<dbReference type="Pfam" id="PF01878">
    <property type="entry name" value="EVE"/>
    <property type="match status" value="1"/>
</dbReference>
<feature type="domain" description="EVE" evidence="1">
    <location>
        <begin position="3"/>
        <end position="150"/>
    </location>
</feature>
<evidence type="ECO:0000313" key="3">
    <source>
        <dbReference type="Proteomes" id="UP000297890"/>
    </source>
</evidence>
<dbReference type="OrthoDB" id="9791347at2"/>